<protein>
    <submittedName>
        <fullName evidence="2">Phage protein</fullName>
    </submittedName>
</protein>
<evidence type="ECO:0000313" key="2">
    <source>
        <dbReference type="WBParaSite" id="EN70_29"/>
    </source>
</evidence>
<proteinExistence type="predicted"/>
<reference evidence="2" key="2">
    <citation type="submission" date="2016-11" db="UniProtKB">
        <authorList>
            <consortium name="WormBaseParasite"/>
        </authorList>
    </citation>
    <scope>IDENTIFICATION</scope>
</reference>
<keyword evidence="1" id="KW-1185">Reference proteome</keyword>
<dbReference type="Proteomes" id="UP000095285">
    <property type="component" value="Unassembled WGS sequence"/>
</dbReference>
<sequence length="71" mass="8059">MSEKYTGTTRLEVIAVSYDAFDAIEPLKQLVEDHGAFKPDLQGQPFHPVKKVYKDEVALGSRWIEQHDLTA</sequence>
<accession>A0A1I7VIC6</accession>
<organism evidence="1 2">
    <name type="scientific">Loa loa</name>
    <name type="common">Eye worm</name>
    <name type="synonym">Filaria loa</name>
    <dbReference type="NCBI Taxonomy" id="7209"/>
    <lineage>
        <taxon>Eukaryota</taxon>
        <taxon>Metazoa</taxon>
        <taxon>Ecdysozoa</taxon>
        <taxon>Nematoda</taxon>
        <taxon>Chromadorea</taxon>
        <taxon>Rhabditida</taxon>
        <taxon>Spirurina</taxon>
        <taxon>Spiruromorpha</taxon>
        <taxon>Filarioidea</taxon>
        <taxon>Onchocercidae</taxon>
        <taxon>Loa</taxon>
    </lineage>
</organism>
<evidence type="ECO:0000313" key="1">
    <source>
        <dbReference type="Proteomes" id="UP000095285"/>
    </source>
</evidence>
<name>A0A1I7VIC6_LOALO</name>
<reference evidence="1" key="1">
    <citation type="submission" date="2012-04" db="EMBL/GenBank/DDBJ databases">
        <title>The Genome Sequence of Loa loa.</title>
        <authorList>
            <consortium name="The Broad Institute Genome Sequencing Platform"/>
            <consortium name="Broad Institute Genome Sequencing Center for Infectious Disease"/>
            <person name="Nutman T.B."/>
            <person name="Fink D.L."/>
            <person name="Russ C."/>
            <person name="Young S."/>
            <person name="Zeng Q."/>
            <person name="Gargeya S."/>
            <person name="Alvarado L."/>
            <person name="Berlin A."/>
            <person name="Chapman S.B."/>
            <person name="Chen Z."/>
            <person name="Freedman E."/>
            <person name="Gellesch M."/>
            <person name="Goldberg J."/>
            <person name="Griggs A."/>
            <person name="Gujja S."/>
            <person name="Heilman E.R."/>
            <person name="Heiman D."/>
            <person name="Howarth C."/>
            <person name="Mehta T."/>
            <person name="Neiman D."/>
            <person name="Pearson M."/>
            <person name="Roberts A."/>
            <person name="Saif S."/>
            <person name="Shea T."/>
            <person name="Shenoy N."/>
            <person name="Sisk P."/>
            <person name="Stolte C."/>
            <person name="Sykes S."/>
            <person name="White J."/>
            <person name="Yandava C."/>
            <person name="Haas B."/>
            <person name="Henn M.R."/>
            <person name="Nusbaum C."/>
            <person name="Birren B."/>
        </authorList>
    </citation>
    <scope>NUCLEOTIDE SEQUENCE [LARGE SCALE GENOMIC DNA]</scope>
</reference>
<dbReference type="WBParaSite" id="EN70_29">
    <property type="protein sequence ID" value="EN70_29"/>
    <property type="gene ID" value="EN70_29"/>
</dbReference>
<dbReference type="AlphaFoldDB" id="A0A1I7VIC6"/>